<accession>A0A1H3GBF9</accession>
<evidence type="ECO:0000256" key="1">
    <source>
        <dbReference type="SAM" id="MobiDB-lite"/>
    </source>
</evidence>
<organism evidence="2 3">
    <name type="scientific">Halobellus clavatus</name>
    <dbReference type="NCBI Taxonomy" id="660517"/>
    <lineage>
        <taxon>Archaea</taxon>
        <taxon>Methanobacteriati</taxon>
        <taxon>Methanobacteriota</taxon>
        <taxon>Stenosarchaea group</taxon>
        <taxon>Halobacteria</taxon>
        <taxon>Halobacteriales</taxon>
        <taxon>Haloferacaceae</taxon>
        <taxon>Halobellus</taxon>
    </lineage>
</organism>
<dbReference type="EMBL" id="FNPB01000005">
    <property type="protein sequence ID" value="SDY00380.1"/>
    <property type="molecule type" value="Genomic_DNA"/>
</dbReference>
<dbReference type="Proteomes" id="UP000199170">
    <property type="component" value="Unassembled WGS sequence"/>
</dbReference>
<dbReference type="InterPro" id="IPR055517">
    <property type="entry name" value="DUF7091"/>
</dbReference>
<name>A0A1H3GBF9_9EURY</name>
<gene>
    <name evidence="2" type="ORF">SAMN04487946_10570</name>
</gene>
<dbReference type="Pfam" id="PF23367">
    <property type="entry name" value="DUF7091"/>
    <property type="match status" value="1"/>
</dbReference>
<evidence type="ECO:0000313" key="3">
    <source>
        <dbReference type="Proteomes" id="UP000199170"/>
    </source>
</evidence>
<dbReference type="AlphaFoldDB" id="A0A1H3GBF9"/>
<dbReference type="STRING" id="660517.SAMN04487946_10570"/>
<proteinExistence type="predicted"/>
<feature type="region of interest" description="Disordered" evidence="1">
    <location>
        <begin position="26"/>
        <end position="45"/>
    </location>
</feature>
<dbReference type="OrthoDB" id="213643at2157"/>
<evidence type="ECO:0000313" key="2">
    <source>
        <dbReference type="EMBL" id="SDY00380.1"/>
    </source>
</evidence>
<reference evidence="3" key="1">
    <citation type="submission" date="2016-10" db="EMBL/GenBank/DDBJ databases">
        <authorList>
            <person name="Varghese N."/>
            <person name="Submissions S."/>
        </authorList>
    </citation>
    <scope>NUCLEOTIDE SEQUENCE [LARGE SCALE GENOMIC DNA]</scope>
    <source>
        <strain evidence="3">CGMCC 1.10118</strain>
    </source>
</reference>
<sequence length="102" mass="11424">MSDRLERILRQKFRAAGRQYARARDAYQEGRDGEGNGRADEGVIHALPRDEEGRAKLVCRREAERRAVHVDADGTPACFEAGHPDCEGCLGDVRDGIVETWE</sequence>
<dbReference type="RefSeq" id="WP_089766903.1">
    <property type="nucleotide sequence ID" value="NZ_FNPB01000005.1"/>
</dbReference>
<keyword evidence="3" id="KW-1185">Reference proteome</keyword>
<protein>
    <submittedName>
        <fullName evidence="2">Uncharacterized protein</fullName>
    </submittedName>
</protein>